<evidence type="ECO:0000313" key="6">
    <source>
        <dbReference type="Proteomes" id="UP000235392"/>
    </source>
</evidence>
<feature type="region of interest" description="Disordered" evidence="1">
    <location>
        <begin position="427"/>
        <end position="483"/>
    </location>
</feature>
<gene>
    <name evidence="3" type="ORF">PCANC_08468</name>
    <name evidence="4" type="ORF">PCANC_10136</name>
    <name evidence="2" type="ORF">PCASD_13285</name>
</gene>
<feature type="region of interest" description="Disordered" evidence="1">
    <location>
        <begin position="517"/>
        <end position="538"/>
    </location>
</feature>
<feature type="region of interest" description="Disordered" evidence="1">
    <location>
        <begin position="216"/>
        <end position="265"/>
    </location>
</feature>
<evidence type="ECO:0000313" key="2">
    <source>
        <dbReference type="EMBL" id="PLW20042.1"/>
    </source>
</evidence>
<feature type="compositionally biased region" description="Low complexity" evidence="1">
    <location>
        <begin position="183"/>
        <end position="197"/>
    </location>
</feature>
<evidence type="ECO:0000313" key="3">
    <source>
        <dbReference type="EMBL" id="PLW20324.1"/>
    </source>
</evidence>
<keyword evidence="5" id="KW-1185">Reference proteome</keyword>
<evidence type="ECO:0000313" key="5">
    <source>
        <dbReference type="Proteomes" id="UP000235388"/>
    </source>
</evidence>
<dbReference type="EMBL" id="PGCJ01000799">
    <property type="protein sequence ID" value="PLW20324.1"/>
    <property type="molecule type" value="Genomic_DNA"/>
</dbReference>
<dbReference type="Proteomes" id="UP000235388">
    <property type="component" value="Unassembled WGS sequence"/>
</dbReference>
<dbReference type="OrthoDB" id="2500538at2759"/>
<evidence type="ECO:0000256" key="1">
    <source>
        <dbReference type="SAM" id="MobiDB-lite"/>
    </source>
</evidence>
<feature type="region of interest" description="Disordered" evidence="1">
    <location>
        <begin position="631"/>
        <end position="651"/>
    </location>
</feature>
<evidence type="ECO:0000313" key="4">
    <source>
        <dbReference type="EMBL" id="PLW45510.1"/>
    </source>
</evidence>
<feature type="compositionally biased region" description="Polar residues" evidence="1">
    <location>
        <begin position="427"/>
        <end position="438"/>
    </location>
</feature>
<feature type="compositionally biased region" description="Polar residues" evidence="1">
    <location>
        <begin position="217"/>
        <end position="261"/>
    </location>
</feature>
<sequence length="740" mass="82637">MREQPHQIVKKDKGKARQMDHAELLAQLNELMGLLLIPISLPELAVATPSLLLAVVESILQRRFLPLHDPTRTTRTPHGRAKCLKILIYVLGQNLDPHLNGWSPDSINFPRLIQADMNELLKVIDGILKLSRLSRNSTLHHPKETHSQGMSRKHQNESKPQERVSKNHKHESESIPATKYPRSSRISSLNSSSSSLSVEPCKIPFDGLYSPIGPPLDQSSLNLPSRRSSMTNSSNGPLSRSLNSQQLNEDPVSGQTSNPPTLRNLLGPLHAQMINSKRPHTPRTAHRVMVNKLRNEGAHDDAEEQTLNHDTDVWMAAKTQADENNDSTVDESRYQFSKGLSLMTLDGIEPDDPFVSIETRRALESQIIPSQTNISFDLTKLAVAGSEISNRSFQSFDYPRKLSCLPESRQAHKSLNDIWPASSSSAISNHLQNSNQPASDLDGSLGQFCQRDHSQDHGSVRSTGPAPGGARGSFDHHPFFPRGSIESNFEEEHSINRSNYGFGRPTDSIKMRTRDNSFQNHYPTSIPLPASPTQSDLSSSRHGKVLLASEGVQLDLVVSDVMTYEQEKHQQVNVQGWDWMDLTQLAHESERIEKTDSAVNIGNKKTNTHTNLLSRKLELLRLLMQAYGHNKSFEPSEHPSPQGAESNAEEKLLRAHDEQKENVRIRVSRQSGGMDSINYPERPANGFVVLNKSHHIRGAGLTATAHPATSRTFILDYSAVHHDQDCEDFDDRQDLLDDVL</sequence>
<feature type="region of interest" description="Disordered" evidence="1">
    <location>
        <begin position="135"/>
        <end position="197"/>
    </location>
</feature>
<name>A0A2N5V691_9BASI</name>
<feature type="compositionally biased region" description="Basic and acidic residues" evidence="1">
    <location>
        <begin position="154"/>
        <end position="173"/>
    </location>
</feature>
<dbReference type="Proteomes" id="UP000235392">
    <property type="component" value="Unassembled WGS sequence"/>
</dbReference>
<evidence type="ECO:0008006" key="7">
    <source>
        <dbReference type="Google" id="ProtNLM"/>
    </source>
</evidence>
<dbReference type="AlphaFoldDB" id="A0A2N5V691"/>
<feature type="compositionally biased region" description="Basic and acidic residues" evidence="1">
    <location>
        <begin position="450"/>
        <end position="459"/>
    </location>
</feature>
<organism evidence="4 5">
    <name type="scientific">Puccinia coronata f. sp. avenae</name>
    <dbReference type="NCBI Taxonomy" id="200324"/>
    <lineage>
        <taxon>Eukaryota</taxon>
        <taxon>Fungi</taxon>
        <taxon>Dikarya</taxon>
        <taxon>Basidiomycota</taxon>
        <taxon>Pucciniomycotina</taxon>
        <taxon>Pucciniomycetes</taxon>
        <taxon>Pucciniales</taxon>
        <taxon>Pucciniaceae</taxon>
        <taxon>Puccinia</taxon>
    </lineage>
</organism>
<comment type="caution">
    <text evidence="4">The sequence shown here is derived from an EMBL/GenBank/DDBJ whole genome shotgun (WGS) entry which is preliminary data.</text>
</comment>
<dbReference type="EMBL" id="PGCJ01000127">
    <property type="protein sequence ID" value="PLW45510.1"/>
    <property type="molecule type" value="Genomic_DNA"/>
</dbReference>
<dbReference type="EMBL" id="PGCI01000705">
    <property type="protein sequence ID" value="PLW20042.1"/>
    <property type="molecule type" value="Genomic_DNA"/>
</dbReference>
<reference evidence="5 6" key="1">
    <citation type="submission" date="2017-11" db="EMBL/GenBank/DDBJ databases">
        <title>De novo assembly and phasing of dikaryotic genomes from two isolates of Puccinia coronata f. sp. avenae, the causal agent of oat crown rust.</title>
        <authorList>
            <person name="Miller M.E."/>
            <person name="Zhang Y."/>
            <person name="Omidvar V."/>
            <person name="Sperschneider J."/>
            <person name="Schwessinger B."/>
            <person name="Raley C."/>
            <person name="Palmer J.M."/>
            <person name="Garnica D."/>
            <person name="Upadhyaya N."/>
            <person name="Rathjen J."/>
            <person name="Taylor J.M."/>
            <person name="Park R.F."/>
            <person name="Dodds P.N."/>
            <person name="Hirsch C.D."/>
            <person name="Kianian S.F."/>
            <person name="Figueroa M."/>
        </authorList>
    </citation>
    <scope>NUCLEOTIDE SEQUENCE [LARGE SCALE GENOMIC DNA]</scope>
    <source>
        <strain evidence="4">12NC29</strain>
        <strain evidence="2">12SD80</strain>
    </source>
</reference>
<protein>
    <recommendedName>
        <fullName evidence="7">DUF5745 domain-containing protein</fullName>
    </recommendedName>
</protein>
<proteinExistence type="predicted"/>
<accession>A0A2N5V691</accession>